<proteinExistence type="predicted"/>
<dbReference type="AlphaFoldDB" id="A0A2T1BZF1"/>
<evidence type="ECO:0000313" key="1">
    <source>
        <dbReference type="EMBL" id="PSB01334.1"/>
    </source>
</evidence>
<evidence type="ECO:0000313" key="2">
    <source>
        <dbReference type="Proteomes" id="UP000238762"/>
    </source>
</evidence>
<comment type="caution">
    <text evidence="1">The sequence shown here is derived from an EMBL/GenBank/DDBJ whole genome shotgun (WGS) entry which is preliminary data.</text>
</comment>
<dbReference type="Proteomes" id="UP000238762">
    <property type="component" value="Unassembled WGS sequence"/>
</dbReference>
<gene>
    <name evidence="1" type="ORF">C7B64_18900</name>
</gene>
<reference evidence="1 2" key="2">
    <citation type="submission" date="2018-03" db="EMBL/GenBank/DDBJ databases">
        <title>The ancient ancestry and fast evolution of plastids.</title>
        <authorList>
            <person name="Moore K.R."/>
            <person name="Magnabosco C."/>
            <person name="Momper L."/>
            <person name="Gold D.A."/>
            <person name="Bosak T."/>
            <person name="Fournier G.P."/>
        </authorList>
    </citation>
    <scope>NUCLEOTIDE SEQUENCE [LARGE SCALE GENOMIC DNA]</scope>
    <source>
        <strain evidence="1 2">CCAP 1448/3</strain>
    </source>
</reference>
<dbReference type="EMBL" id="PVWJ01000114">
    <property type="protein sequence ID" value="PSB01334.1"/>
    <property type="molecule type" value="Genomic_DNA"/>
</dbReference>
<organism evidence="1 2">
    <name type="scientific">Merismopedia glauca CCAP 1448/3</name>
    <dbReference type="NCBI Taxonomy" id="1296344"/>
    <lineage>
        <taxon>Bacteria</taxon>
        <taxon>Bacillati</taxon>
        <taxon>Cyanobacteriota</taxon>
        <taxon>Cyanophyceae</taxon>
        <taxon>Synechococcales</taxon>
        <taxon>Merismopediaceae</taxon>
        <taxon>Merismopedia</taxon>
    </lineage>
</organism>
<reference evidence="1 2" key="1">
    <citation type="submission" date="2018-02" db="EMBL/GenBank/DDBJ databases">
        <authorList>
            <person name="Cohen D.B."/>
            <person name="Kent A.D."/>
        </authorList>
    </citation>
    <scope>NUCLEOTIDE SEQUENCE [LARGE SCALE GENOMIC DNA]</scope>
    <source>
        <strain evidence="1 2">CCAP 1448/3</strain>
    </source>
</reference>
<sequence>MLFIPGDLGDRDRIMGSWVEFKQPQLPRSRNPTYSSVHLNFIFLIHQDRKLLDRSLQLE</sequence>
<keyword evidence="2" id="KW-1185">Reference proteome</keyword>
<protein>
    <submittedName>
        <fullName evidence="1">Uncharacterized protein</fullName>
    </submittedName>
</protein>
<name>A0A2T1BZF1_9CYAN</name>
<accession>A0A2T1BZF1</accession>